<dbReference type="SUPFAM" id="SSF49464">
    <property type="entry name" value="Carboxypeptidase regulatory domain-like"/>
    <property type="match status" value="1"/>
</dbReference>
<evidence type="ECO:0000313" key="16">
    <source>
        <dbReference type="EMBL" id="MCO4291294.1"/>
    </source>
</evidence>
<accession>A0A9X2JBD5</accession>
<comment type="similarity">
    <text evidence="11 12">Belongs to the TonB-dependent receptor family.</text>
</comment>
<keyword evidence="10 11" id="KW-0998">Cell outer membrane</keyword>
<dbReference type="GO" id="GO:0006826">
    <property type="term" value="P:iron ion transport"/>
    <property type="evidence" value="ECO:0007669"/>
    <property type="project" value="UniProtKB-KW"/>
</dbReference>
<gene>
    <name evidence="16" type="ORF">NF867_00270</name>
</gene>
<dbReference type="Gene3D" id="2.40.170.20">
    <property type="entry name" value="TonB-dependent receptor, beta-barrel domain"/>
    <property type="match status" value="1"/>
</dbReference>
<dbReference type="NCBIfam" id="TIGR04056">
    <property type="entry name" value="OMP_RagA_SusC"/>
    <property type="match status" value="1"/>
</dbReference>
<evidence type="ECO:0000256" key="9">
    <source>
        <dbReference type="ARBA" id="ARBA00023136"/>
    </source>
</evidence>
<dbReference type="InterPro" id="IPR023996">
    <property type="entry name" value="TonB-dep_OMP_SusC/RagA"/>
</dbReference>
<dbReference type="RefSeq" id="WP_252585440.1">
    <property type="nucleotide sequence ID" value="NZ_JAMWYS010000001.1"/>
</dbReference>
<reference evidence="16" key="1">
    <citation type="submission" date="2022-06" db="EMBL/GenBank/DDBJ databases">
        <title>Solitalea sp. MAHUQ-68 isolated from rhizospheric soil.</title>
        <authorList>
            <person name="Huq M.A."/>
        </authorList>
    </citation>
    <scope>NUCLEOTIDE SEQUENCE</scope>
    <source>
        <strain evidence="16">MAHUQ-68</strain>
    </source>
</reference>
<evidence type="ECO:0000256" key="5">
    <source>
        <dbReference type="ARBA" id="ARBA00022692"/>
    </source>
</evidence>
<evidence type="ECO:0000256" key="10">
    <source>
        <dbReference type="ARBA" id="ARBA00023237"/>
    </source>
</evidence>
<protein>
    <submittedName>
        <fullName evidence="16">SusC/RagA family TonB-linked outer membrane protein</fullName>
    </submittedName>
</protein>
<dbReference type="EMBL" id="JAMWYS010000001">
    <property type="protein sequence ID" value="MCO4291294.1"/>
    <property type="molecule type" value="Genomic_DNA"/>
</dbReference>
<keyword evidence="4" id="KW-0410">Iron transport</keyword>
<dbReference type="Gene3D" id="2.170.130.10">
    <property type="entry name" value="TonB-dependent receptor, plug domain"/>
    <property type="match status" value="1"/>
</dbReference>
<keyword evidence="3 11" id="KW-1134">Transmembrane beta strand</keyword>
<dbReference type="InterPro" id="IPR037066">
    <property type="entry name" value="Plug_dom_sf"/>
</dbReference>
<dbReference type="InterPro" id="IPR008969">
    <property type="entry name" value="CarboxyPept-like_regulatory"/>
</dbReference>
<dbReference type="SUPFAM" id="SSF56935">
    <property type="entry name" value="Porins"/>
    <property type="match status" value="1"/>
</dbReference>
<evidence type="ECO:0000256" key="4">
    <source>
        <dbReference type="ARBA" id="ARBA00022496"/>
    </source>
</evidence>
<proteinExistence type="inferred from homology"/>
<dbReference type="AlphaFoldDB" id="A0A9X2JBD5"/>
<dbReference type="Gene3D" id="2.60.40.1120">
    <property type="entry name" value="Carboxypeptidase-like, regulatory domain"/>
    <property type="match status" value="1"/>
</dbReference>
<dbReference type="InterPro" id="IPR000531">
    <property type="entry name" value="Beta-barrel_TonB"/>
</dbReference>
<evidence type="ECO:0000256" key="13">
    <source>
        <dbReference type="SAM" id="SignalP"/>
    </source>
</evidence>
<dbReference type="PANTHER" id="PTHR32552:SF81">
    <property type="entry name" value="TONB-DEPENDENT OUTER MEMBRANE RECEPTOR"/>
    <property type="match status" value="1"/>
</dbReference>
<evidence type="ECO:0000256" key="6">
    <source>
        <dbReference type="ARBA" id="ARBA00023004"/>
    </source>
</evidence>
<feature type="domain" description="TonB-dependent receptor plug" evidence="15">
    <location>
        <begin position="119"/>
        <end position="248"/>
    </location>
</feature>
<name>A0A9X2JBD5_9SPHI</name>
<keyword evidence="2 11" id="KW-0813">Transport</keyword>
<evidence type="ECO:0000256" key="3">
    <source>
        <dbReference type="ARBA" id="ARBA00022452"/>
    </source>
</evidence>
<dbReference type="PROSITE" id="PS52016">
    <property type="entry name" value="TONB_DEPENDENT_REC_3"/>
    <property type="match status" value="1"/>
</dbReference>
<dbReference type="GO" id="GO:0009279">
    <property type="term" value="C:cell outer membrane"/>
    <property type="evidence" value="ECO:0007669"/>
    <property type="project" value="UniProtKB-SubCell"/>
</dbReference>
<keyword evidence="7" id="KW-0406">Ion transport</keyword>
<dbReference type="InterPro" id="IPR012910">
    <property type="entry name" value="Plug_dom"/>
</dbReference>
<dbReference type="InterPro" id="IPR039426">
    <property type="entry name" value="TonB-dep_rcpt-like"/>
</dbReference>
<dbReference type="InterPro" id="IPR036942">
    <property type="entry name" value="Beta-barrel_TonB_sf"/>
</dbReference>
<dbReference type="Pfam" id="PF13715">
    <property type="entry name" value="CarbopepD_reg_2"/>
    <property type="match status" value="1"/>
</dbReference>
<keyword evidence="17" id="KW-1185">Reference proteome</keyword>
<feature type="domain" description="TonB-dependent receptor-like beta-barrel" evidence="14">
    <location>
        <begin position="442"/>
        <end position="899"/>
    </location>
</feature>
<evidence type="ECO:0000256" key="7">
    <source>
        <dbReference type="ARBA" id="ARBA00023065"/>
    </source>
</evidence>
<evidence type="ECO:0000256" key="11">
    <source>
        <dbReference type="PROSITE-ProRule" id="PRU01360"/>
    </source>
</evidence>
<dbReference type="Pfam" id="PF07715">
    <property type="entry name" value="Plug"/>
    <property type="match status" value="1"/>
</dbReference>
<dbReference type="PANTHER" id="PTHR32552">
    <property type="entry name" value="FERRICHROME IRON RECEPTOR-RELATED"/>
    <property type="match status" value="1"/>
</dbReference>
<organism evidence="16 17">
    <name type="scientific">Solitalea agri</name>
    <dbReference type="NCBI Taxonomy" id="2953739"/>
    <lineage>
        <taxon>Bacteria</taxon>
        <taxon>Pseudomonadati</taxon>
        <taxon>Bacteroidota</taxon>
        <taxon>Sphingobacteriia</taxon>
        <taxon>Sphingobacteriales</taxon>
        <taxon>Sphingobacteriaceae</taxon>
        <taxon>Solitalea</taxon>
    </lineage>
</organism>
<evidence type="ECO:0000256" key="1">
    <source>
        <dbReference type="ARBA" id="ARBA00004571"/>
    </source>
</evidence>
<dbReference type="Pfam" id="PF00593">
    <property type="entry name" value="TonB_dep_Rec_b-barrel"/>
    <property type="match status" value="1"/>
</dbReference>
<evidence type="ECO:0000256" key="12">
    <source>
        <dbReference type="RuleBase" id="RU003357"/>
    </source>
</evidence>
<evidence type="ECO:0000313" key="17">
    <source>
        <dbReference type="Proteomes" id="UP001155182"/>
    </source>
</evidence>
<evidence type="ECO:0000259" key="15">
    <source>
        <dbReference type="Pfam" id="PF07715"/>
    </source>
</evidence>
<dbReference type="Proteomes" id="UP001155182">
    <property type="component" value="Unassembled WGS sequence"/>
</dbReference>
<dbReference type="InterPro" id="IPR023997">
    <property type="entry name" value="TonB-dep_OMP_SusC/RagA_CS"/>
</dbReference>
<dbReference type="NCBIfam" id="TIGR04057">
    <property type="entry name" value="SusC_RagA_signa"/>
    <property type="match status" value="1"/>
</dbReference>
<evidence type="ECO:0000259" key="14">
    <source>
        <dbReference type="Pfam" id="PF00593"/>
    </source>
</evidence>
<feature type="chain" id="PRO_5040873454" evidence="13">
    <location>
        <begin position="21"/>
        <end position="1026"/>
    </location>
</feature>
<evidence type="ECO:0000256" key="2">
    <source>
        <dbReference type="ARBA" id="ARBA00022448"/>
    </source>
</evidence>
<keyword evidence="6" id="KW-0408">Iron</keyword>
<comment type="caution">
    <text evidence="16">The sequence shown here is derived from an EMBL/GenBank/DDBJ whole genome shotgun (WGS) entry which is preliminary data.</text>
</comment>
<comment type="subcellular location">
    <subcellularLocation>
        <location evidence="1 11">Cell outer membrane</location>
        <topology evidence="1 11">Multi-pass membrane protein</topology>
    </subcellularLocation>
</comment>
<keyword evidence="9 11" id="KW-0472">Membrane</keyword>
<feature type="signal peptide" evidence="13">
    <location>
        <begin position="1"/>
        <end position="20"/>
    </location>
</feature>
<sequence>MKKYLHILLLLLFMGISATAFSQQRTIKGTVTSADDKQPIPSVTVMIKGTSTATQTDLDGKYSIKAAEGATLVFSYIGYLSREIKLGSGDVVNVTLSLDSRQLGEVVVTALGISKEKKTLGYTATELKGDQVSTVKESNIANALSGKVAGVVVTPSSSGPGSASRIVIRGNRSLSQNSQPLYVVDGVPIDNSDNGNVGVKPGDATQQYDRLDYGNGIGDINPDDIESMSVLKGPNAAALYGSRANNGVIIITTKKGRAGKGVGVTFTSSTTIEDPLVLPEYQNQYGQGALGKAPTDMTALLSTPGSWGAKLDGSQQLYYNGTQKAYSAQPNNVKDYFKTGQTYANTLALESGNENLTFRFSYSNFYSKGMLPNSDLLKNTFNLRGTAKFGKRISVDAKITYFTQDADHRPYMGDNYDNPTLQLLQMPRNVANSDIQTYKNADGTLSSWGSTIQNPYWTQYANTNGDTRRRLTGMISGSYQFTDWFTAQVRFGSDYLNQTINQTFPYYHVLYTKGRVTERTPQTLESNFDALLMFKKNIASNITFNGSLGGNMLHQRFEDVGYIGDSFKVPDLETIGNTATQQVTYNFSEKRVNSVYASAEFGYNNYLFLSVTGRNDWSSSLPSNNRSYFYPSVSASWVFSEMFQLSPSTISFGKLRLSYAKVGSDVIPYQTLSLYSIDPRLYNGSPRSYVPQVKPNENLKPETTNSFEIGAELRFLNNRLYTDFSYYNTKSKDQIVSLPVPQSTGYTQQWANAGELTNKGVEVLVGGIPVKTKDFTWDASLNFAHNENTLNSLLPGFPTYLLGDLDQTPTVKIAATVGGGYGDIYGNTYLKDSQGRLVLDANGIPLSSSSPVILGNYQPKWTAGFTNTLTYKNLAFSFLIDARVGGQLYSYTDQYLTSLGVSLESLEGREGGVPVSGVNEAGNVVNTNVEASSYYNTRNARIAEQYIYSATNVRLREASLQYRVPIKNQFFRSFTVGLVGRNLFFISKKTKNIDPESSYSVSNSQGISFFNMPSSRSFGLNLNVSF</sequence>
<keyword evidence="8 12" id="KW-0798">TonB box</keyword>
<keyword evidence="5 11" id="KW-0812">Transmembrane</keyword>
<keyword evidence="13" id="KW-0732">Signal</keyword>
<evidence type="ECO:0000256" key="8">
    <source>
        <dbReference type="ARBA" id="ARBA00023077"/>
    </source>
</evidence>